<dbReference type="EMBL" id="CAVMJV010000024">
    <property type="protein sequence ID" value="CAK5073605.1"/>
    <property type="molecule type" value="Genomic_DNA"/>
</dbReference>
<evidence type="ECO:0000313" key="1">
    <source>
        <dbReference type="EMBL" id="CAK5073605.1"/>
    </source>
</evidence>
<sequence>MFLFKINLIIFLFLNKIQTKNITLEEAIRTSPIPFIESFCDLAFLRFIYGMRDCRKHYDKGYDCGEGLEIDNSGIKVFIIKK</sequence>
<gene>
    <name evidence="1" type="ORF">MENTE1834_LOCUS20291</name>
</gene>
<comment type="caution">
    <text evidence="1">The sequence shown here is derived from an EMBL/GenBank/DDBJ whole genome shotgun (WGS) entry which is preliminary data.</text>
</comment>
<protein>
    <submittedName>
        <fullName evidence="1">Uncharacterized protein</fullName>
    </submittedName>
</protein>
<accession>A0ACB0Z3X1</accession>
<organism evidence="1 2">
    <name type="scientific">Meloidogyne enterolobii</name>
    <name type="common">Root-knot nematode worm</name>
    <name type="synonym">Meloidogyne mayaguensis</name>
    <dbReference type="NCBI Taxonomy" id="390850"/>
    <lineage>
        <taxon>Eukaryota</taxon>
        <taxon>Metazoa</taxon>
        <taxon>Ecdysozoa</taxon>
        <taxon>Nematoda</taxon>
        <taxon>Chromadorea</taxon>
        <taxon>Rhabditida</taxon>
        <taxon>Tylenchina</taxon>
        <taxon>Tylenchomorpha</taxon>
        <taxon>Tylenchoidea</taxon>
        <taxon>Meloidogynidae</taxon>
        <taxon>Meloidogyninae</taxon>
        <taxon>Meloidogyne</taxon>
    </lineage>
</organism>
<name>A0ACB0Z3X1_MELEN</name>
<keyword evidence="2" id="KW-1185">Reference proteome</keyword>
<dbReference type="Proteomes" id="UP001497535">
    <property type="component" value="Unassembled WGS sequence"/>
</dbReference>
<evidence type="ECO:0000313" key="2">
    <source>
        <dbReference type="Proteomes" id="UP001497535"/>
    </source>
</evidence>
<reference evidence="1" key="1">
    <citation type="submission" date="2023-11" db="EMBL/GenBank/DDBJ databases">
        <authorList>
            <person name="Poullet M."/>
        </authorList>
    </citation>
    <scope>NUCLEOTIDE SEQUENCE</scope>
    <source>
        <strain evidence="1">E1834</strain>
    </source>
</reference>
<proteinExistence type="predicted"/>